<proteinExistence type="predicted"/>
<evidence type="ECO:0000259" key="3">
    <source>
        <dbReference type="PROSITE" id="PS51233"/>
    </source>
</evidence>
<reference evidence="4 5" key="1">
    <citation type="submission" date="2019-01" db="EMBL/GenBank/DDBJ databases">
        <title>A draft genome assembly of the solar-powered sea slug Elysia chlorotica.</title>
        <authorList>
            <person name="Cai H."/>
            <person name="Li Q."/>
            <person name="Fang X."/>
            <person name="Li J."/>
            <person name="Curtis N.E."/>
            <person name="Altenburger A."/>
            <person name="Shibata T."/>
            <person name="Feng M."/>
            <person name="Maeda T."/>
            <person name="Schwartz J.A."/>
            <person name="Shigenobu S."/>
            <person name="Lundholm N."/>
            <person name="Nishiyama T."/>
            <person name="Yang H."/>
            <person name="Hasebe M."/>
            <person name="Li S."/>
            <person name="Pierce S.K."/>
            <person name="Wang J."/>
        </authorList>
    </citation>
    <scope>NUCLEOTIDE SEQUENCE [LARGE SCALE GENOMIC DNA]</scope>
    <source>
        <strain evidence="4">EC2010</strain>
        <tissue evidence="4">Whole organism of an adult</tissue>
    </source>
</reference>
<dbReference type="InterPro" id="IPR050969">
    <property type="entry name" value="Dev_Signal_Modulators"/>
</dbReference>
<dbReference type="InterPro" id="IPR001846">
    <property type="entry name" value="VWF_type-D"/>
</dbReference>
<comment type="caution">
    <text evidence="4">The sequence shown here is derived from an EMBL/GenBank/DDBJ whole genome shotgun (WGS) entry which is preliminary data.</text>
</comment>
<organism evidence="4 5">
    <name type="scientific">Elysia chlorotica</name>
    <name type="common">Eastern emerald elysia</name>
    <name type="synonym">Sea slug</name>
    <dbReference type="NCBI Taxonomy" id="188477"/>
    <lineage>
        <taxon>Eukaryota</taxon>
        <taxon>Metazoa</taxon>
        <taxon>Spiralia</taxon>
        <taxon>Lophotrochozoa</taxon>
        <taxon>Mollusca</taxon>
        <taxon>Gastropoda</taxon>
        <taxon>Heterobranchia</taxon>
        <taxon>Euthyneura</taxon>
        <taxon>Panpulmonata</taxon>
        <taxon>Sacoglossa</taxon>
        <taxon>Placobranchoidea</taxon>
        <taxon>Plakobranchidae</taxon>
        <taxon>Elysia</taxon>
    </lineage>
</organism>
<dbReference type="EMBL" id="RQTK01000261">
    <property type="protein sequence ID" value="RUS83030.1"/>
    <property type="molecule type" value="Genomic_DNA"/>
</dbReference>
<evidence type="ECO:0000256" key="1">
    <source>
        <dbReference type="ARBA" id="ARBA00022729"/>
    </source>
</evidence>
<evidence type="ECO:0000256" key="2">
    <source>
        <dbReference type="ARBA" id="ARBA00023157"/>
    </source>
</evidence>
<protein>
    <recommendedName>
        <fullName evidence="3">VWFD domain-containing protein</fullName>
    </recommendedName>
</protein>
<feature type="domain" description="VWFD" evidence="3">
    <location>
        <begin position="43"/>
        <end position="177"/>
    </location>
</feature>
<dbReference type="GO" id="GO:0009986">
    <property type="term" value="C:cell surface"/>
    <property type="evidence" value="ECO:0007669"/>
    <property type="project" value="TreeGrafter"/>
</dbReference>
<dbReference type="PROSITE" id="PS51233">
    <property type="entry name" value="VWFD"/>
    <property type="match status" value="1"/>
</dbReference>
<gene>
    <name evidence="4" type="ORF">EGW08_009218</name>
</gene>
<keyword evidence="2" id="KW-1015">Disulfide bond</keyword>
<dbReference type="OrthoDB" id="6049036at2759"/>
<dbReference type="Proteomes" id="UP000271974">
    <property type="component" value="Unassembled WGS sequence"/>
</dbReference>
<feature type="non-terminal residue" evidence="4">
    <location>
        <position position="1"/>
    </location>
</feature>
<dbReference type="GO" id="GO:0005102">
    <property type="term" value="F:signaling receptor binding"/>
    <property type="evidence" value="ECO:0007669"/>
    <property type="project" value="TreeGrafter"/>
</dbReference>
<keyword evidence="1" id="KW-0732">Signal</keyword>
<evidence type="ECO:0000313" key="4">
    <source>
        <dbReference type="EMBL" id="RUS83030.1"/>
    </source>
</evidence>
<keyword evidence="5" id="KW-1185">Reference proteome</keyword>
<evidence type="ECO:0000313" key="5">
    <source>
        <dbReference type="Proteomes" id="UP000271974"/>
    </source>
</evidence>
<dbReference type="PANTHER" id="PTHR14949">
    <property type="entry name" value="EGF-LIKE-DOMAIN, MULTIPLE 7, 8"/>
    <property type="match status" value="1"/>
</dbReference>
<dbReference type="PANTHER" id="PTHR14949:SF56">
    <property type="entry name" value="EGF-LIKE-DOMAIN, MULTIPLE 7"/>
    <property type="match status" value="1"/>
</dbReference>
<accession>A0A433TNA8</accession>
<dbReference type="AlphaFoldDB" id="A0A433TNA8"/>
<sequence length="177" mass="19620">EGSTRALLAFEDLLPAGGGEYTQLFSGFTPPDVPVLIDDSRTFTCVIEGDPHVRQVDSRRHVDLYEVGTFTAYESTRRDFQVQIRTWPCTRRQVSCVCGVTVREGNDVIRINQCDQIQNIYASPVVSVANQLHPGTEIKRSGDGKKIEVLLASGSSIKISSRWNMMTLSITTPGTDR</sequence>
<name>A0A433TNA8_ELYCH</name>
<dbReference type="STRING" id="188477.A0A433TNA8"/>
<dbReference type="GO" id="GO:0005576">
    <property type="term" value="C:extracellular region"/>
    <property type="evidence" value="ECO:0007669"/>
    <property type="project" value="TreeGrafter"/>
</dbReference>
<feature type="non-terminal residue" evidence="4">
    <location>
        <position position="177"/>
    </location>
</feature>